<dbReference type="Pfam" id="PF23756">
    <property type="entry name" value="Beta-prop_HPS5"/>
    <property type="match status" value="1"/>
</dbReference>
<dbReference type="GO" id="GO:0048066">
    <property type="term" value="P:developmental pigmentation"/>
    <property type="evidence" value="ECO:0007669"/>
    <property type="project" value="TreeGrafter"/>
</dbReference>
<dbReference type="Pfam" id="PF23758">
    <property type="entry name" value="TPR_HPS5"/>
    <property type="match status" value="1"/>
</dbReference>
<reference evidence="5" key="1">
    <citation type="submission" date="2022-03" db="EMBL/GenBank/DDBJ databases">
        <authorList>
            <person name="Martin C."/>
        </authorList>
    </citation>
    <scope>NUCLEOTIDE SEQUENCE</scope>
</reference>
<evidence type="ECO:0000256" key="1">
    <source>
        <dbReference type="SAM" id="Coils"/>
    </source>
</evidence>
<dbReference type="PANTHER" id="PTHR23287:SF18">
    <property type="entry name" value="BLOC-2 COMPLEX MEMBER HPS5"/>
    <property type="match status" value="1"/>
</dbReference>
<dbReference type="OrthoDB" id="19493at2759"/>
<dbReference type="SUPFAM" id="SSF50978">
    <property type="entry name" value="WD40 repeat-like"/>
    <property type="match status" value="1"/>
</dbReference>
<evidence type="ECO:0000313" key="5">
    <source>
        <dbReference type="EMBL" id="CAH1786728.1"/>
    </source>
</evidence>
<protein>
    <recommendedName>
        <fullName evidence="7">RING-type domain-containing protein</fullName>
    </recommendedName>
</protein>
<feature type="compositionally biased region" description="Polar residues" evidence="2">
    <location>
        <begin position="575"/>
        <end position="585"/>
    </location>
</feature>
<feature type="region of interest" description="Disordered" evidence="2">
    <location>
        <begin position="552"/>
        <end position="754"/>
    </location>
</feature>
<evidence type="ECO:0000259" key="3">
    <source>
        <dbReference type="Pfam" id="PF23756"/>
    </source>
</evidence>
<dbReference type="Gene3D" id="2.130.10.10">
    <property type="entry name" value="YVTN repeat-like/Quinoprotein amine dehydrogenase"/>
    <property type="match status" value="1"/>
</dbReference>
<sequence length="1852" mass="208451">MTSEAGRKEYSWSHLLVETNTVDELTQPIRASSRIKYLCLAVSQNYVAFGTNTGVIYIFQRDPIKYLQVYLADKDRSINCVEFGPDDNLLAYTTSKGIVQVLELNIEKRSKPERIRVSHEHKETIVTSLCWNHTGNKLFCGDQNGKVTVAYISSKAKDLFKHPTEVIMKLDSKVVQLDCCENKVLVSTLTRSYLCNTAKEKYTHIGTKPRDGCYGNCFFQGPKVETPVIYCARPGSRIWEVDNEGNVLNTHQFKKLLDMPSLDVLSLGDQSGRYLGPELSSNGPQSLAFPQLQLFSDQYLLTWTESALYIFNPIKVQVLLWNKQYKDITSVKCFKNDLYVLQGQSTMSKLSLLSVEKCILKLSLGQLWQLCADVCIHFRACITPSQARTWIPIDMLEDIKSSLKDSGHAKLSDKLAVVIATLEPPIEKDESHNASRRGSTESQDSSTRLDSGIYLINRSDNMEAFQVNTQTSVTMDTKDVAMDSIDVAMDTIDASDINRNKVQDNNHIQPVALEQINGDLSVNPGTDKSDNNPETNMNHVPVQEYKSKPLNFDIPCEENKDPPQEEPSEQPPTENDQSPTQSDQSPRIRKNSDASLNSQTSLDRIDERGILRHGSQESLSSSDMVVGNSGIDPEPVYAKSERGQRLKGRKKKASEVDLTGVGKAGTKNRSKAKARRSQSVDIQIIDQKPVPRGRLHTTDGTPSLEVISNPAKKPSTPTQVQTLTKSPSLPSMDTIDANADKEPKEQPKLKPNKMSFSKMVGPMVLEAMKTLTPSDPTNIGLEFALSDIDSGAHIDGELEMGPKISFTAMKESLSEKFSSGTKNLLKNFKEKTDQLRKKDTSVPELLDVRQPTLRHGRAHGQEDGQDKAELVNDQESRVDLTQLEAATKTASELLQNTSVKEADLRSCLTTWARELNKSLHALHITRAIGQIKHINTQLTQLRSKIKSEREENESLQRVKDEELKLEDSGVVDDGLHVSETHTESFSIDGAIKKTNGSFGESDIPVINERFTVATTGSQNTTADSDKLRYNVQCENIPNFNTMQPNNVTNDEDTLERKNDMNDGSIINICEKNNAKKISEHSETQYETLLNDQEDPDEMNHPKSLVELSRKSLEMKPFDYSNNSKTNPKVKNSQNGAQEPVSTCHPHSNTKPNKNLEDTKNSKEQLQNISYSNQNYLEDFEKKHTRMLTEKVKDCREQISNIINSISEIIHIDNPFTETEPESVMTELARKCFELEVHGDINEHIPTVEHVIDACSEISLDGDLETCVHIKKDLETLNNEDLETSVKIDEDLETVNNVSSEREISIIDQCNSAEYAMKSTNGNQGMNHAADCSGFKINNVESFENEIPITVPRTNLRTIGSTVDDIVLSNSLDEAMGLFTKCYFYMLDYSKVSTALEKLHGPRYKRWLDILECLKALGQSDPVQVLINNKSFNSAVDLLRSGIIQDPRCYLVYIVQLCKLRPLQCLDFCVESNLVRPLDVLYMCMNNDNQTQHFLHYMQRKLEKDRTDKSEPSLQQCVDKLASDRDVASMWLRLLLERSKPVVAITTCVCGSPRPGSHKAHWRDSNTIDAIINSGTCETQWTMKTLRNTGYWAGWLIQQKKLGNIKDVLETLLKLGDIELFQHKKFGYIPVTPKEWTDLLKIYDKQNSQHAVPNSSEICSKCGQNWAAINEQTDSDNEIKKLKESDWSSTVTWESLALLLVQHVDVDEGLKLLKGVKIPTGGLSSEFFKHCALRALAEERQRDWLKSTMLKIDTHLWSKHSMHDPPQLRYTWKDDANGPVHRSSDINETSQMMLSREDDKRIRSELSSHCVCCGLVLQKSVSSSIPGVIMFQCGHSFHMACIPGKQCSVCQLR</sequence>
<feature type="compositionally biased region" description="Polar residues" evidence="2">
    <location>
        <begin position="518"/>
        <end position="538"/>
    </location>
</feature>
<feature type="region of interest" description="Disordered" evidence="2">
    <location>
        <begin position="1116"/>
        <end position="1161"/>
    </location>
</feature>
<gene>
    <name evidence="5" type="ORF">OFUS_LOCUS12562</name>
</gene>
<feature type="compositionally biased region" description="Polar residues" evidence="2">
    <location>
        <begin position="436"/>
        <end position="449"/>
    </location>
</feature>
<dbReference type="Proteomes" id="UP000749559">
    <property type="component" value="Unassembled WGS sequence"/>
</dbReference>
<dbReference type="InterPro" id="IPR056499">
    <property type="entry name" value="Beta-prop_HPS5-like"/>
</dbReference>
<feature type="coiled-coil region" evidence="1">
    <location>
        <begin position="931"/>
        <end position="965"/>
    </location>
</feature>
<organism evidence="5 6">
    <name type="scientific">Owenia fusiformis</name>
    <name type="common">Polychaete worm</name>
    <dbReference type="NCBI Taxonomy" id="6347"/>
    <lineage>
        <taxon>Eukaryota</taxon>
        <taxon>Metazoa</taxon>
        <taxon>Spiralia</taxon>
        <taxon>Lophotrochozoa</taxon>
        <taxon>Annelida</taxon>
        <taxon>Polychaeta</taxon>
        <taxon>Sedentaria</taxon>
        <taxon>Canalipalpata</taxon>
        <taxon>Sabellida</taxon>
        <taxon>Oweniida</taxon>
        <taxon>Oweniidae</taxon>
        <taxon>Owenia</taxon>
    </lineage>
</organism>
<feature type="region of interest" description="Disordered" evidence="2">
    <location>
        <begin position="518"/>
        <end position="539"/>
    </location>
</feature>
<feature type="compositionally biased region" description="Polar residues" evidence="2">
    <location>
        <begin position="715"/>
        <end position="731"/>
    </location>
</feature>
<feature type="compositionally biased region" description="Basic and acidic residues" evidence="2">
    <location>
        <begin position="738"/>
        <end position="748"/>
    </location>
</feature>
<feature type="domain" description="HPS5 TPR" evidence="4">
    <location>
        <begin position="1361"/>
        <end position="1730"/>
    </location>
</feature>
<evidence type="ECO:0008006" key="7">
    <source>
        <dbReference type="Google" id="ProtNLM"/>
    </source>
</evidence>
<feature type="compositionally biased region" description="Polar residues" evidence="2">
    <location>
        <begin position="1119"/>
        <end position="1152"/>
    </location>
</feature>
<dbReference type="InterPro" id="IPR015943">
    <property type="entry name" value="WD40/YVTN_repeat-like_dom_sf"/>
</dbReference>
<evidence type="ECO:0000259" key="4">
    <source>
        <dbReference type="Pfam" id="PF23758"/>
    </source>
</evidence>
<dbReference type="InterPro" id="IPR001680">
    <property type="entry name" value="WD40_rpt"/>
</dbReference>
<feature type="domain" description="HPS5-like beta-propeller" evidence="3">
    <location>
        <begin position="16"/>
        <end position="342"/>
    </location>
</feature>
<keyword evidence="6" id="KW-1185">Reference proteome</keyword>
<accession>A0A8J1U1G4</accession>
<feature type="region of interest" description="Disordered" evidence="2">
    <location>
        <begin position="1040"/>
        <end position="1059"/>
    </location>
</feature>
<dbReference type="InterPro" id="IPR056445">
    <property type="entry name" value="TPR_HPS5"/>
</dbReference>
<comment type="caution">
    <text evidence="5">The sequence shown here is derived from an EMBL/GenBank/DDBJ whole genome shotgun (WGS) entry which is preliminary data.</text>
</comment>
<feature type="region of interest" description="Disordered" evidence="2">
    <location>
        <begin position="427"/>
        <end position="450"/>
    </location>
</feature>
<dbReference type="GO" id="GO:0005737">
    <property type="term" value="C:cytoplasm"/>
    <property type="evidence" value="ECO:0007669"/>
    <property type="project" value="TreeGrafter"/>
</dbReference>
<dbReference type="SMART" id="SM00320">
    <property type="entry name" value="WD40"/>
    <property type="match status" value="2"/>
</dbReference>
<feature type="compositionally biased region" description="Polar residues" evidence="2">
    <location>
        <begin position="593"/>
        <end position="602"/>
    </location>
</feature>
<dbReference type="InterPro" id="IPR036322">
    <property type="entry name" value="WD40_repeat_dom_sf"/>
</dbReference>
<proteinExistence type="predicted"/>
<name>A0A8J1U1G4_OWEFU</name>
<dbReference type="PANTHER" id="PTHR23287">
    <property type="entry name" value="RUBY-EYE2-LIKE PROTEIN"/>
    <property type="match status" value="1"/>
</dbReference>
<dbReference type="EMBL" id="CAIIXF020000006">
    <property type="protein sequence ID" value="CAH1786728.1"/>
    <property type="molecule type" value="Genomic_DNA"/>
</dbReference>
<evidence type="ECO:0000256" key="2">
    <source>
        <dbReference type="SAM" id="MobiDB-lite"/>
    </source>
</evidence>
<evidence type="ECO:0000313" key="6">
    <source>
        <dbReference type="Proteomes" id="UP000749559"/>
    </source>
</evidence>
<keyword evidence="1" id="KW-0175">Coiled coil</keyword>
<feature type="compositionally biased region" description="Basic residues" evidence="2">
    <location>
        <begin position="666"/>
        <end position="676"/>
    </location>
</feature>